<dbReference type="OrthoDB" id="4510009at2759"/>
<accession>A0A2I1CWA1</accession>
<dbReference type="Proteomes" id="UP000234254">
    <property type="component" value="Unassembled WGS sequence"/>
</dbReference>
<name>A0A2I1CWA1_ASPC2</name>
<dbReference type="AlphaFoldDB" id="A0A2I1CWA1"/>
<feature type="signal peptide" evidence="2">
    <location>
        <begin position="1"/>
        <end position="21"/>
    </location>
</feature>
<proteinExistence type="predicted"/>
<keyword evidence="4" id="KW-1185">Reference proteome</keyword>
<comment type="caution">
    <text evidence="3">The sequence shown here is derived from an EMBL/GenBank/DDBJ whole genome shotgun (WGS) entry which is preliminary data.</text>
</comment>
<protein>
    <submittedName>
        <fullName evidence="3">Uncharacterized protein</fullName>
    </submittedName>
</protein>
<feature type="region of interest" description="Disordered" evidence="1">
    <location>
        <begin position="87"/>
        <end position="130"/>
    </location>
</feature>
<dbReference type="GeneID" id="36543595"/>
<evidence type="ECO:0000313" key="4">
    <source>
        <dbReference type="Proteomes" id="UP000234254"/>
    </source>
</evidence>
<organism evidence="3 4">
    <name type="scientific">Aspergillus campestris (strain IBT 28561)</name>
    <dbReference type="NCBI Taxonomy" id="1392248"/>
    <lineage>
        <taxon>Eukaryota</taxon>
        <taxon>Fungi</taxon>
        <taxon>Dikarya</taxon>
        <taxon>Ascomycota</taxon>
        <taxon>Pezizomycotina</taxon>
        <taxon>Eurotiomycetes</taxon>
        <taxon>Eurotiomycetidae</taxon>
        <taxon>Eurotiales</taxon>
        <taxon>Aspergillaceae</taxon>
        <taxon>Aspergillus</taxon>
        <taxon>Aspergillus subgen. Circumdati</taxon>
    </lineage>
</organism>
<keyword evidence="2" id="KW-0732">Signal</keyword>
<feature type="chain" id="PRO_5014180784" evidence="2">
    <location>
        <begin position="22"/>
        <end position="147"/>
    </location>
</feature>
<dbReference type="EMBL" id="MSFM01000010">
    <property type="protein sequence ID" value="PKY01897.1"/>
    <property type="molecule type" value="Genomic_DNA"/>
</dbReference>
<reference evidence="3" key="1">
    <citation type="submission" date="2016-12" db="EMBL/GenBank/DDBJ databases">
        <title>The genomes of Aspergillus section Nigri reveals drivers in fungal speciation.</title>
        <authorList>
            <consortium name="DOE Joint Genome Institute"/>
            <person name="Vesth T.C."/>
            <person name="Nybo J."/>
            <person name="Theobald S."/>
            <person name="Brandl J."/>
            <person name="Frisvad J.C."/>
            <person name="Nielsen K.F."/>
            <person name="Lyhne E.K."/>
            <person name="Kogle M.E."/>
            <person name="Kuo A."/>
            <person name="Riley R."/>
            <person name="Clum A."/>
            <person name="Nolan M."/>
            <person name="Lipzen A."/>
            <person name="Salamov A."/>
            <person name="Henrissat B."/>
            <person name="Wiebenga A."/>
            <person name="De vries R.P."/>
            <person name="Grigoriev I.V."/>
            <person name="Mortensen U.H."/>
            <person name="Andersen M.R."/>
            <person name="Baker S.E."/>
        </authorList>
    </citation>
    <scope>NUCLEOTIDE SEQUENCE</scope>
    <source>
        <strain evidence="3">IBT 28561</strain>
    </source>
</reference>
<dbReference type="VEuPathDB" id="FungiDB:P168DRAFT_283675"/>
<evidence type="ECO:0000256" key="2">
    <source>
        <dbReference type="SAM" id="SignalP"/>
    </source>
</evidence>
<gene>
    <name evidence="3" type="ORF">P168DRAFT_283675</name>
</gene>
<sequence>MARFSTPLVGLALCLSVLVTGLPMDGLNDPSPDGAMSVDQASTIAFQSLKSAADMMGEMNGLTYDNSQTDDDGNLVLPPSASELAAVAAAQSAKPTPTATPTATSRAAASSTTPSATPAHTTTSIKNNPLGNLKIPILGPLLGGKGL</sequence>
<dbReference type="RefSeq" id="XP_024690491.1">
    <property type="nucleotide sequence ID" value="XM_024836071.1"/>
</dbReference>
<evidence type="ECO:0000313" key="3">
    <source>
        <dbReference type="EMBL" id="PKY01897.1"/>
    </source>
</evidence>
<evidence type="ECO:0000256" key="1">
    <source>
        <dbReference type="SAM" id="MobiDB-lite"/>
    </source>
</evidence>